<keyword evidence="3 10" id="KW-0479">Metal-binding</keyword>
<dbReference type="OrthoDB" id="9802808at2"/>
<comment type="similarity">
    <text evidence="2 10">Belongs to the type II topoisomerase GyrB family.</text>
</comment>
<comment type="subcellular location">
    <subcellularLocation>
        <location evidence="10">Cytoplasm</location>
    </subcellularLocation>
</comment>
<dbReference type="AlphaFoldDB" id="A0A2P5P759"/>
<dbReference type="GO" id="GO:0005694">
    <property type="term" value="C:chromosome"/>
    <property type="evidence" value="ECO:0007669"/>
    <property type="project" value="InterPro"/>
</dbReference>
<dbReference type="InterPro" id="IPR003594">
    <property type="entry name" value="HATPase_dom"/>
</dbReference>
<dbReference type="PANTHER" id="PTHR45866">
    <property type="entry name" value="DNA GYRASE/TOPOISOMERASE SUBUNIT B"/>
    <property type="match status" value="1"/>
</dbReference>
<dbReference type="FunFam" id="3.40.50.670:FF:000002">
    <property type="entry name" value="DNA gyrase subunit B"/>
    <property type="match status" value="1"/>
</dbReference>
<dbReference type="SUPFAM" id="SSF54211">
    <property type="entry name" value="Ribosomal protein S5 domain 2-like"/>
    <property type="match status" value="1"/>
</dbReference>
<dbReference type="EC" id="5.6.2.2" evidence="10"/>
<dbReference type="InterPro" id="IPR034160">
    <property type="entry name" value="TOPRIM_GyrB"/>
</dbReference>
<dbReference type="GO" id="GO:0003677">
    <property type="term" value="F:DNA binding"/>
    <property type="evidence" value="ECO:0007669"/>
    <property type="project" value="UniProtKB-KW"/>
</dbReference>
<dbReference type="GO" id="GO:0005524">
    <property type="term" value="F:ATP binding"/>
    <property type="evidence" value="ECO:0007669"/>
    <property type="project" value="UniProtKB-UniRule"/>
</dbReference>
<dbReference type="GO" id="GO:0034335">
    <property type="term" value="F:DNA negative supercoiling activity"/>
    <property type="evidence" value="ECO:0007669"/>
    <property type="project" value="UniProtKB-ARBA"/>
</dbReference>
<feature type="binding site" evidence="10">
    <location>
        <position position="434"/>
    </location>
    <ligand>
        <name>Mg(2+)</name>
        <dbReference type="ChEBI" id="CHEBI:18420"/>
        <label>1</label>
        <note>catalytic</note>
    </ligand>
</feature>
<keyword evidence="8" id="KW-0238">DNA-binding</keyword>
<dbReference type="CDD" id="cd16928">
    <property type="entry name" value="HATPase_GyrB-like"/>
    <property type="match status" value="1"/>
</dbReference>
<sequence length="643" mass="71100">MENNHLDDTDAEKAASYTAEDIQVLGGREAVRKRPGMYIGSTDYRGLHHLVYEIVYNSVDEAMAGYCDKIEVTINPDQSVTVEDNGRGIPVGIHKTTGVSALETVMTVLHAGAKFGGKTYQVSGGLHGVGASVVNALSEWVRVEVKQDGKLYRQEYRQGIPVAPVAVVGESCGTGTITSFKYDPKIFDDSVYEYKTLAERIREIAYLNKGLEISLVDKRGDVEETFYFEGGLTGFVRHLNHNRGVINRMPISIYKKADPTIVEVAMQYNDGYSETSFSFANCINTQDGGTHLTGFRSALTRVLNDYASKNKLVKESDPSISGEDSREGLVSIVSVKLSEPQFEGQTKGKLGNAEMKSIVESAVLDQLTLYFEEHPDDAKKIIDKVLTSARAREAARQARDLIIKKNSLDGGTLPGKLADCSEKEPSLCELFLVEGDSAGGSAKQGRNRRFQAILPLRGKILNVEKAAPDKMLSHEEIRAIITALGAGIDDDFDHNKLRYHRIVLMTDADVDGAHIRTLLLTFFFRHMIKLIAGGGLYIAQPPLYRIKQGQNERWVYSDNEKAEALKEFKGKNVDIQRYKGLGEMSAEQLWNTTMNPASRTLLTVEVQDAARADATFNLLMGDEVPPRKAFIQAHAQHVKNLDI</sequence>
<dbReference type="CDD" id="cd03366">
    <property type="entry name" value="TOPRIM_TopoIIA_GyrB"/>
    <property type="match status" value="1"/>
</dbReference>
<keyword evidence="10" id="KW-0963">Cytoplasm</keyword>
<dbReference type="InterPro" id="IPR018522">
    <property type="entry name" value="TopoIIA_CS"/>
</dbReference>
<dbReference type="InterPro" id="IPR036890">
    <property type="entry name" value="HATPase_C_sf"/>
</dbReference>
<evidence type="ECO:0000256" key="4">
    <source>
        <dbReference type="ARBA" id="ARBA00022741"/>
    </source>
</evidence>
<dbReference type="InterPro" id="IPR013506">
    <property type="entry name" value="Topo_IIA_bsu_dom2"/>
</dbReference>
<dbReference type="NCBIfam" id="NF004189">
    <property type="entry name" value="PRK05644.1"/>
    <property type="match status" value="1"/>
</dbReference>
<gene>
    <name evidence="10 11" type="primary">gyrB</name>
    <name evidence="11" type="ORF">JP09_004880</name>
</gene>
<proteinExistence type="inferred from homology"/>
<dbReference type="FunFam" id="3.30.230.10:FF:000005">
    <property type="entry name" value="DNA gyrase subunit B"/>
    <property type="match status" value="1"/>
</dbReference>
<evidence type="ECO:0000256" key="2">
    <source>
        <dbReference type="ARBA" id="ARBA00010708"/>
    </source>
</evidence>
<dbReference type="GO" id="GO:0006261">
    <property type="term" value="P:DNA-templated DNA replication"/>
    <property type="evidence" value="ECO:0007669"/>
    <property type="project" value="UniProtKB-UniRule"/>
</dbReference>
<dbReference type="Pfam" id="PF02518">
    <property type="entry name" value="HATPase_c"/>
    <property type="match status" value="1"/>
</dbReference>
<dbReference type="Gene3D" id="3.30.565.10">
    <property type="entry name" value="Histidine kinase-like ATPase, C-terminal domain"/>
    <property type="match status" value="1"/>
</dbReference>
<feature type="site" description="Interaction with DNA" evidence="10">
    <location>
        <position position="459"/>
    </location>
</feature>
<dbReference type="NCBIfam" id="NF011501">
    <property type="entry name" value="PRK14939.1"/>
    <property type="match status" value="1"/>
</dbReference>
<dbReference type="PROSITE" id="PS00177">
    <property type="entry name" value="TOPOISOMERASE_II"/>
    <property type="match status" value="1"/>
</dbReference>
<dbReference type="InterPro" id="IPR002288">
    <property type="entry name" value="DNA_gyrase_B_C"/>
</dbReference>
<protein>
    <recommendedName>
        <fullName evidence="10">DNA gyrase subunit B</fullName>
        <ecNumber evidence="10">5.6.2.2</ecNumber>
    </recommendedName>
</protein>
<dbReference type="InterPro" id="IPR013759">
    <property type="entry name" value="Topo_IIA_B_C"/>
</dbReference>
<dbReference type="RefSeq" id="WP_102331140.1">
    <property type="nucleotide sequence ID" value="NZ_JQAN02000009.1"/>
</dbReference>
<name>A0A2P5P759_9CHLR</name>
<evidence type="ECO:0000256" key="9">
    <source>
        <dbReference type="ARBA" id="ARBA00023235"/>
    </source>
</evidence>
<evidence type="ECO:0000256" key="5">
    <source>
        <dbReference type="ARBA" id="ARBA00022840"/>
    </source>
</evidence>
<evidence type="ECO:0000256" key="8">
    <source>
        <dbReference type="ARBA" id="ARBA00023125"/>
    </source>
</evidence>
<dbReference type="PRINTS" id="PR00418">
    <property type="entry name" value="TPI2FAMILY"/>
</dbReference>
<keyword evidence="6 10" id="KW-0460">Magnesium</keyword>
<accession>A0A2P5P759</accession>
<dbReference type="NCBIfam" id="TIGR01059">
    <property type="entry name" value="gyrB"/>
    <property type="match status" value="1"/>
</dbReference>
<feature type="binding site" evidence="10">
    <location>
        <position position="509"/>
    </location>
    <ligand>
        <name>Mg(2+)</name>
        <dbReference type="ChEBI" id="CHEBI:18420"/>
        <label>2</label>
    </ligand>
</feature>
<dbReference type="InterPro" id="IPR001241">
    <property type="entry name" value="Topo_IIA"/>
</dbReference>
<dbReference type="CDD" id="cd00822">
    <property type="entry name" value="TopoII_Trans_DNA_gyrase"/>
    <property type="match status" value="1"/>
</dbReference>
<evidence type="ECO:0000313" key="12">
    <source>
        <dbReference type="Proteomes" id="UP000235653"/>
    </source>
</evidence>
<dbReference type="InterPro" id="IPR006171">
    <property type="entry name" value="TOPRIM_dom"/>
</dbReference>
<keyword evidence="4 10" id="KW-0547">Nucleotide-binding</keyword>
<evidence type="ECO:0000256" key="10">
    <source>
        <dbReference type="HAMAP-Rule" id="MF_01898"/>
    </source>
</evidence>
<dbReference type="Pfam" id="PF01751">
    <property type="entry name" value="Toprim"/>
    <property type="match status" value="1"/>
</dbReference>
<dbReference type="FunFam" id="3.30.565.10:FF:000002">
    <property type="entry name" value="DNA gyrase subunit B"/>
    <property type="match status" value="1"/>
</dbReference>
<comment type="subunit">
    <text evidence="10">Heterotetramer, composed of two GyrA and two GyrB chains. In the heterotetramer, GyrA contains the active site tyrosine that forms a transient covalent intermediate with DNA, while GyrB binds cofactors and catalyzes ATP hydrolysis.</text>
</comment>
<dbReference type="Gene3D" id="3.40.50.670">
    <property type="match status" value="1"/>
</dbReference>
<dbReference type="HAMAP" id="MF_01898">
    <property type="entry name" value="GyrB"/>
    <property type="match status" value="1"/>
</dbReference>
<dbReference type="SUPFAM" id="SSF55874">
    <property type="entry name" value="ATPase domain of HSP90 chaperone/DNA topoisomerase II/histidine kinase"/>
    <property type="match status" value="1"/>
</dbReference>
<comment type="miscellaneous">
    <text evidence="10">Few gyrases are as efficient as E.coli at forming negative supercoils. Not all organisms have 2 type II topoisomerases; in organisms with a single type II topoisomerase this enzyme also has to decatenate newly replicated chromosomes.</text>
</comment>
<evidence type="ECO:0000313" key="11">
    <source>
        <dbReference type="EMBL" id="PPD58131.1"/>
    </source>
</evidence>
<dbReference type="PRINTS" id="PR01159">
    <property type="entry name" value="DNAGYRASEB"/>
</dbReference>
<dbReference type="PROSITE" id="PS50880">
    <property type="entry name" value="TOPRIM"/>
    <property type="match status" value="1"/>
</dbReference>
<dbReference type="Proteomes" id="UP000235653">
    <property type="component" value="Unassembled WGS sequence"/>
</dbReference>
<dbReference type="Gene3D" id="3.30.230.10">
    <property type="match status" value="1"/>
</dbReference>
<dbReference type="SMART" id="SM00433">
    <property type="entry name" value="TOP2c"/>
    <property type="match status" value="1"/>
</dbReference>
<keyword evidence="9 10" id="KW-0413">Isomerase</keyword>
<evidence type="ECO:0000256" key="3">
    <source>
        <dbReference type="ARBA" id="ARBA00022723"/>
    </source>
</evidence>
<keyword evidence="7 10" id="KW-0799">Topoisomerase</keyword>
<dbReference type="Pfam" id="PF00986">
    <property type="entry name" value="DNA_gyraseB_C"/>
    <property type="match status" value="1"/>
</dbReference>
<comment type="caution">
    <text evidence="11">The sequence shown here is derived from an EMBL/GenBank/DDBJ whole genome shotgun (WGS) entry which is preliminary data.</text>
</comment>
<dbReference type="InterPro" id="IPR013760">
    <property type="entry name" value="Topo_IIA-like_dom_sf"/>
</dbReference>
<keyword evidence="12" id="KW-1185">Reference proteome</keyword>
<dbReference type="SUPFAM" id="SSF56719">
    <property type="entry name" value="Type II DNA topoisomerase"/>
    <property type="match status" value="1"/>
</dbReference>
<dbReference type="GO" id="GO:0005737">
    <property type="term" value="C:cytoplasm"/>
    <property type="evidence" value="ECO:0007669"/>
    <property type="project" value="UniProtKB-SubCell"/>
</dbReference>
<dbReference type="PANTHER" id="PTHR45866:SF1">
    <property type="entry name" value="DNA GYRASE SUBUNIT B, MITOCHONDRIAL"/>
    <property type="match status" value="1"/>
</dbReference>
<organism evidence="11 12">
    <name type="scientific">Dehalogenimonas etheniformans</name>
    <dbReference type="NCBI Taxonomy" id="1536648"/>
    <lineage>
        <taxon>Bacteria</taxon>
        <taxon>Bacillati</taxon>
        <taxon>Chloroflexota</taxon>
        <taxon>Dehalococcoidia</taxon>
        <taxon>Dehalococcoidales</taxon>
        <taxon>Dehalococcoidaceae</taxon>
        <taxon>Dehalogenimonas</taxon>
    </lineage>
</organism>
<dbReference type="InterPro" id="IPR011557">
    <property type="entry name" value="GyrB"/>
</dbReference>
<reference evidence="11 12" key="1">
    <citation type="journal article" date="2017" name="ISME J.">
        <title>Grape pomace compost harbors organohalide-respiring Dehalogenimonas species with novel reductive dehalogenase genes.</title>
        <authorList>
            <person name="Yang Y."/>
            <person name="Higgins S.A."/>
            <person name="Yan J."/>
            <person name="Simsir B."/>
            <person name="Chourey K."/>
            <person name="Iyer R."/>
            <person name="Hettich R.L."/>
            <person name="Baldwin B."/>
            <person name="Ogles D.M."/>
            <person name="Loffler F.E."/>
        </authorList>
    </citation>
    <scope>NUCLEOTIDE SEQUENCE [LARGE SCALE GENOMIC DNA]</scope>
    <source>
        <strain evidence="11 12">GP</strain>
    </source>
</reference>
<dbReference type="EMBL" id="JQAN02000009">
    <property type="protein sequence ID" value="PPD58131.1"/>
    <property type="molecule type" value="Genomic_DNA"/>
</dbReference>
<comment type="cofactor">
    <cofactor evidence="10">
        <name>Mg(2+)</name>
        <dbReference type="ChEBI" id="CHEBI:18420"/>
    </cofactor>
    <cofactor evidence="10">
        <name>Mn(2+)</name>
        <dbReference type="ChEBI" id="CHEBI:29035"/>
    </cofactor>
    <cofactor evidence="10">
        <name>Ca(2+)</name>
        <dbReference type="ChEBI" id="CHEBI:29108"/>
    </cofactor>
    <text evidence="10">Binds two Mg(2+) per subunit. The magnesium ions form salt bridges with both the protein and the DNA. Can also accept other divalent metal cations, such as Mn(2+) or Ca(2+).</text>
</comment>
<evidence type="ECO:0000256" key="1">
    <source>
        <dbReference type="ARBA" id="ARBA00000185"/>
    </source>
</evidence>
<comment type="function">
    <text evidence="10">A type II topoisomerase that negatively supercoils closed circular double-stranded (ds) DNA in an ATP-dependent manner to modulate DNA topology and maintain chromosomes in an underwound state. Negative supercoiling favors strand separation, and DNA replication, transcription, recombination and repair, all of which involve strand separation. Also able to catalyze the interconversion of other topological isomers of dsDNA rings, including catenanes and knotted rings. Type II topoisomerases break and join 2 DNA strands simultaneously in an ATP-dependent manner.</text>
</comment>
<evidence type="ECO:0000256" key="7">
    <source>
        <dbReference type="ARBA" id="ARBA00023029"/>
    </source>
</evidence>
<comment type="catalytic activity">
    <reaction evidence="1 10">
        <text>ATP-dependent breakage, passage and rejoining of double-stranded DNA.</text>
        <dbReference type="EC" id="5.6.2.2"/>
    </reaction>
</comment>
<evidence type="ECO:0000256" key="6">
    <source>
        <dbReference type="ARBA" id="ARBA00022842"/>
    </source>
</evidence>
<dbReference type="InterPro" id="IPR000565">
    <property type="entry name" value="Topo_IIA_B"/>
</dbReference>
<keyword evidence="5 10" id="KW-0067">ATP-binding</keyword>
<dbReference type="GO" id="GO:0006265">
    <property type="term" value="P:DNA topological change"/>
    <property type="evidence" value="ECO:0007669"/>
    <property type="project" value="UniProtKB-UniRule"/>
</dbReference>
<dbReference type="InterPro" id="IPR014721">
    <property type="entry name" value="Ribsml_uS5_D2-typ_fold_subgr"/>
</dbReference>
<feature type="site" description="Interaction with DNA" evidence="10">
    <location>
        <position position="462"/>
    </location>
</feature>
<feature type="binding site" evidence="10">
    <location>
        <position position="507"/>
    </location>
    <ligand>
        <name>Mg(2+)</name>
        <dbReference type="ChEBI" id="CHEBI:18420"/>
        <label>2</label>
    </ligand>
</feature>
<feature type="binding site" evidence="10">
    <location>
        <position position="507"/>
    </location>
    <ligand>
        <name>Mg(2+)</name>
        <dbReference type="ChEBI" id="CHEBI:18420"/>
        <label>1</label>
        <note>catalytic</note>
    </ligand>
</feature>
<dbReference type="GO" id="GO:0046872">
    <property type="term" value="F:metal ion binding"/>
    <property type="evidence" value="ECO:0007669"/>
    <property type="project" value="UniProtKB-KW"/>
</dbReference>
<dbReference type="Pfam" id="PF00204">
    <property type="entry name" value="DNA_gyraseB"/>
    <property type="match status" value="1"/>
</dbReference>
<dbReference type="InterPro" id="IPR020568">
    <property type="entry name" value="Ribosomal_Su5_D2-typ_SF"/>
</dbReference>
<dbReference type="SMART" id="SM00387">
    <property type="entry name" value="HATPase_c"/>
    <property type="match status" value="1"/>
</dbReference>